<evidence type="ECO:0000256" key="1">
    <source>
        <dbReference type="ARBA" id="ARBA00004167"/>
    </source>
</evidence>
<evidence type="ECO:0000313" key="5">
    <source>
        <dbReference type="EMBL" id="KAF8775734.1"/>
    </source>
</evidence>
<dbReference type="PANTHER" id="PTHR33491">
    <property type="entry name" value="OSJNBA0016N04.9 PROTEIN"/>
    <property type="match status" value="1"/>
</dbReference>
<sequence length="349" mass="37571">MITHRPSHTLTRSSVNKLLVLAMLLQLAALAAPATAVDQQQAADQRPIALPGCPDKCGNISIPYPFGTKEGCYFDPSFLVVCNELTAPGANLAVPLVYNMTGYYIGDSDNPAAIPMTNASWWTVDLIDLDVAHGEARVGMPVSSDCSLNESYHELNMFSMQVNVSDEGTYVFSATRNVLIGVGLSVTARVFGSMSTTNVSASCTSLFDTPDAAQNGTCSAGLGCCQAGLPPGLGVIAVGPKRERNTMWFEFPCTYTMAVERSWYNFSLQDLYDVGKFPRKVPIVLDWAIRNGSCPPEGNYAPPVACRSDNTRCVDATRPPGYLCKCKDGYDGNPYIAGGCQGEQRQRGR</sequence>
<dbReference type="Proteomes" id="UP000636709">
    <property type="component" value="Unassembled WGS sequence"/>
</dbReference>
<proteinExistence type="predicted"/>
<dbReference type="GO" id="GO:0030247">
    <property type="term" value="F:polysaccharide binding"/>
    <property type="evidence" value="ECO:0007669"/>
    <property type="project" value="InterPro"/>
</dbReference>
<comment type="subcellular location">
    <subcellularLocation>
        <location evidence="1">Membrane</location>
        <topology evidence="1">Single-pass membrane protein</topology>
    </subcellularLocation>
</comment>
<dbReference type="OrthoDB" id="674570at2759"/>
<evidence type="ECO:0000256" key="2">
    <source>
        <dbReference type="ARBA" id="ARBA00022729"/>
    </source>
</evidence>
<evidence type="ECO:0000256" key="3">
    <source>
        <dbReference type="SAM" id="SignalP"/>
    </source>
</evidence>
<keyword evidence="2 3" id="KW-0732">Signal</keyword>
<name>A0A835FVA5_9POAL</name>
<accession>A0A835FVA5</accession>
<dbReference type="GO" id="GO:0016020">
    <property type="term" value="C:membrane"/>
    <property type="evidence" value="ECO:0007669"/>
    <property type="project" value="UniProtKB-SubCell"/>
</dbReference>
<feature type="chain" id="PRO_5032903992" description="Wall-associated receptor kinase galacturonan-binding domain-containing protein" evidence="3">
    <location>
        <begin position="37"/>
        <end position="349"/>
    </location>
</feature>
<gene>
    <name evidence="5" type="ORF">HU200_004280</name>
</gene>
<feature type="domain" description="Wall-associated receptor kinase galacturonan-binding" evidence="4">
    <location>
        <begin position="53"/>
        <end position="86"/>
    </location>
</feature>
<dbReference type="InterPro" id="IPR025287">
    <property type="entry name" value="WAK_GUB"/>
</dbReference>
<evidence type="ECO:0000313" key="6">
    <source>
        <dbReference type="Proteomes" id="UP000636709"/>
    </source>
</evidence>
<comment type="caution">
    <text evidence="5">The sequence shown here is derived from an EMBL/GenBank/DDBJ whole genome shotgun (WGS) entry which is preliminary data.</text>
</comment>
<protein>
    <recommendedName>
        <fullName evidence="4">Wall-associated receptor kinase galacturonan-binding domain-containing protein</fullName>
    </recommendedName>
</protein>
<feature type="signal peptide" evidence="3">
    <location>
        <begin position="1"/>
        <end position="36"/>
    </location>
</feature>
<evidence type="ECO:0000259" key="4">
    <source>
        <dbReference type="Pfam" id="PF13947"/>
    </source>
</evidence>
<dbReference type="Pfam" id="PF13947">
    <property type="entry name" value="GUB_WAK_bind"/>
    <property type="match status" value="1"/>
</dbReference>
<dbReference type="AlphaFoldDB" id="A0A835FVA5"/>
<reference evidence="5" key="1">
    <citation type="submission" date="2020-07" db="EMBL/GenBank/DDBJ databases">
        <title>Genome sequence and genetic diversity analysis of an under-domesticated orphan crop, white fonio (Digitaria exilis).</title>
        <authorList>
            <person name="Bennetzen J.L."/>
            <person name="Chen S."/>
            <person name="Ma X."/>
            <person name="Wang X."/>
            <person name="Yssel A.E.J."/>
            <person name="Chaluvadi S.R."/>
            <person name="Johnson M."/>
            <person name="Gangashetty P."/>
            <person name="Hamidou F."/>
            <person name="Sanogo M.D."/>
            <person name="Zwaenepoel A."/>
            <person name="Wallace J."/>
            <person name="Van De Peer Y."/>
            <person name="Van Deynze A."/>
        </authorList>
    </citation>
    <scope>NUCLEOTIDE SEQUENCE</scope>
    <source>
        <tissue evidence="5">Leaves</tissue>
    </source>
</reference>
<organism evidence="5 6">
    <name type="scientific">Digitaria exilis</name>
    <dbReference type="NCBI Taxonomy" id="1010633"/>
    <lineage>
        <taxon>Eukaryota</taxon>
        <taxon>Viridiplantae</taxon>
        <taxon>Streptophyta</taxon>
        <taxon>Embryophyta</taxon>
        <taxon>Tracheophyta</taxon>
        <taxon>Spermatophyta</taxon>
        <taxon>Magnoliopsida</taxon>
        <taxon>Liliopsida</taxon>
        <taxon>Poales</taxon>
        <taxon>Poaceae</taxon>
        <taxon>PACMAD clade</taxon>
        <taxon>Panicoideae</taxon>
        <taxon>Panicodae</taxon>
        <taxon>Paniceae</taxon>
        <taxon>Anthephorinae</taxon>
        <taxon>Digitaria</taxon>
    </lineage>
</organism>
<keyword evidence="6" id="KW-1185">Reference proteome</keyword>
<dbReference type="EMBL" id="JACEFO010000283">
    <property type="protein sequence ID" value="KAF8775734.1"/>
    <property type="molecule type" value="Genomic_DNA"/>
</dbReference>